<sequence length="773" mass="82531">MTSSTSAVAPASSSSSFDTDSGNSHRLAITGAVLGVFGIIGVGIILWWTLRMKPKVPYEEEAPSTPVPRSSPHTASGSGVADALRRSLTLNGSLSNDVGRSKSSTLNRNKSLAAKITPFNPDATIEGDGPRLSNGVWQFSEPVRGALGQMHPLAAASQASLLLQTQDRASSPSRPYSPYLTPTSNLSNPFSDANSYAPTRCESPAENPFDSGEISDYERDARRQDTESHVSTTTTSHYPFTRPSALTLRTQAQSMFRGTVYDLQSLSSPGSAVPAGIHDIDEEIMKHRGKPLPVADSELMRRGLRKESSLGATSLLGSASNLSLPTRQDSNDSYHSEPGLGRRPSAASAVLLGGTGPVGTRNLSAMNNGNRSTTYHPDLDDVIDVRGDSDEEREPEMDLADVAEEENFQGAEALPTPVSGGVITGVSPYRMSEAFTSLEGHGLSSPDPSGSDRFPYAVSNHASHPSTSTIATSLYPHTITTKGGSSSLGFGLSNPYASTSTVYLGSLGHLTRPSLDTERETGRNTSHSMRHGRPSLSIEPAVDKRGRRMSRGSTLATTYEGFEGENTLVYESPISPGGSYPYSPTSTSYTHETRAQTKNWQRQSSLLGSESHGYGAGYGIKKAHHYQLGLDDVYAADASMSMSGHDHSREDGDGGDTTIHAVPPSWLIDGSTSIWSSLTIAFADISLFYDSEHVAIVTLRHLGEFVRKTSLPKDYISLSRARAAGALAPDLGSVGLLKIDLSEILDNFYFHAVFATLYFVLPEVLGSQCIIVS</sequence>
<keyword evidence="2" id="KW-1185">Reference proteome</keyword>
<gene>
    <name evidence="1" type="ORF">F5876DRAFT_69709</name>
</gene>
<dbReference type="EMBL" id="MU795579">
    <property type="protein sequence ID" value="KAJ3805536.1"/>
    <property type="molecule type" value="Genomic_DNA"/>
</dbReference>
<reference evidence="1" key="1">
    <citation type="submission" date="2022-09" db="EMBL/GenBank/DDBJ databases">
        <title>A Global Phylogenomic Analysis of the Shiitake Genus Lentinula.</title>
        <authorList>
            <consortium name="DOE Joint Genome Institute"/>
            <person name="Sierra-Patev S."/>
            <person name="Min B."/>
            <person name="Naranjo-Ortiz M."/>
            <person name="Looney B."/>
            <person name="Konkel Z."/>
            <person name="Slot J.C."/>
            <person name="Sakamoto Y."/>
            <person name="Steenwyk J.L."/>
            <person name="Rokas A."/>
            <person name="Carro J."/>
            <person name="Camarero S."/>
            <person name="Ferreira P."/>
            <person name="Molpeceres G."/>
            <person name="Ruiz-Duenas F.J."/>
            <person name="Serrano A."/>
            <person name="Henrissat B."/>
            <person name="Drula E."/>
            <person name="Hughes K.W."/>
            <person name="Mata J.L."/>
            <person name="Ishikawa N.K."/>
            <person name="Vargas-Isla R."/>
            <person name="Ushijima S."/>
            <person name="Smith C.A."/>
            <person name="Ahrendt S."/>
            <person name="Andreopoulos W."/>
            <person name="He G."/>
            <person name="Labutti K."/>
            <person name="Lipzen A."/>
            <person name="Ng V."/>
            <person name="Riley R."/>
            <person name="Sandor L."/>
            <person name="Barry K."/>
            <person name="Martinez A.T."/>
            <person name="Xiao Y."/>
            <person name="Gibbons J.G."/>
            <person name="Terashima K."/>
            <person name="Grigoriev I.V."/>
            <person name="Hibbett D.S."/>
        </authorList>
    </citation>
    <scope>NUCLEOTIDE SEQUENCE</scope>
    <source>
        <strain evidence="1">TMI1499</strain>
    </source>
</reference>
<evidence type="ECO:0000313" key="1">
    <source>
        <dbReference type="EMBL" id="KAJ3805536.1"/>
    </source>
</evidence>
<accession>A0ACC1TME8</accession>
<evidence type="ECO:0000313" key="2">
    <source>
        <dbReference type="Proteomes" id="UP001163835"/>
    </source>
</evidence>
<dbReference type="Proteomes" id="UP001163835">
    <property type="component" value="Unassembled WGS sequence"/>
</dbReference>
<name>A0ACC1TME8_9AGAR</name>
<protein>
    <submittedName>
        <fullName evidence="1">Uncharacterized protein</fullName>
    </submittedName>
</protein>
<comment type="caution">
    <text evidence="1">The sequence shown here is derived from an EMBL/GenBank/DDBJ whole genome shotgun (WGS) entry which is preliminary data.</text>
</comment>
<organism evidence="1 2">
    <name type="scientific">Lentinula aff. lateritia</name>
    <dbReference type="NCBI Taxonomy" id="2804960"/>
    <lineage>
        <taxon>Eukaryota</taxon>
        <taxon>Fungi</taxon>
        <taxon>Dikarya</taxon>
        <taxon>Basidiomycota</taxon>
        <taxon>Agaricomycotina</taxon>
        <taxon>Agaricomycetes</taxon>
        <taxon>Agaricomycetidae</taxon>
        <taxon>Agaricales</taxon>
        <taxon>Marasmiineae</taxon>
        <taxon>Omphalotaceae</taxon>
        <taxon>Lentinula</taxon>
    </lineage>
</organism>
<proteinExistence type="predicted"/>